<dbReference type="InterPro" id="IPR011042">
    <property type="entry name" value="6-blade_b-propeller_TolB-like"/>
</dbReference>
<protein>
    <submittedName>
        <fullName evidence="3">SMP-30/gluconolactonase/LRE family protein</fullName>
    </submittedName>
</protein>
<dbReference type="PRINTS" id="PR01790">
    <property type="entry name" value="SMP30FAMILY"/>
</dbReference>
<feature type="domain" description="SMP-30/Gluconolactonase/LRE-like region" evidence="2">
    <location>
        <begin position="17"/>
        <end position="259"/>
    </location>
</feature>
<organism evidence="3 4">
    <name type="scientific">Hymenobacter antarcticus</name>
    <dbReference type="NCBI Taxonomy" id="486270"/>
    <lineage>
        <taxon>Bacteria</taxon>
        <taxon>Pseudomonadati</taxon>
        <taxon>Bacteroidota</taxon>
        <taxon>Cytophagia</taxon>
        <taxon>Cytophagales</taxon>
        <taxon>Hymenobacteraceae</taxon>
        <taxon>Hymenobacter</taxon>
    </lineage>
</organism>
<gene>
    <name evidence="3" type="ORF">GCM10022407_36250</name>
</gene>
<keyword evidence="4" id="KW-1185">Reference proteome</keyword>
<dbReference type="PANTHER" id="PTHR10907:SF47">
    <property type="entry name" value="REGUCALCIN"/>
    <property type="match status" value="1"/>
</dbReference>
<evidence type="ECO:0000256" key="1">
    <source>
        <dbReference type="ARBA" id="ARBA00008853"/>
    </source>
</evidence>
<dbReference type="EMBL" id="BAABDI010000033">
    <property type="protein sequence ID" value="GAA3988403.1"/>
    <property type="molecule type" value="Genomic_DNA"/>
</dbReference>
<reference evidence="4" key="1">
    <citation type="journal article" date="2019" name="Int. J. Syst. Evol. Microbiol.">
        <title>The Global Catalogue of Microorganisms (GCM) 10K type strain sequencing project: providing services to taxonomists for standard genome sequencing and annotation.</title>
        <authorList>
            <consortium name="The Broad Institute Genomics Platform"/>
            <consortium name="The Broad Institute Genome Sequencing Center for Infectious Disease"/>
            <person name="Wu L."/>
            <person name="Ma J."/>
        </authorList>
    </citation>
    <scope>NUCLEOTIDE SEQUENCE [LARGE SCALE GENOMIC DNA]</scope>
    <source>
        <strain evidence="4">JCM 17217</strain>
    </source>
</reference>
<dbReference type="PANTHER" id="PTHR10907">
    <property type="entry name" value="REGUCALCIN"/>
    <property type="match status" value="1"/>
</dbReference>
<sequence length="294" mass="31927">MAPALHAESILPAQAALGEAALWNPETAQLYWVDIEGRELHVFDPATGEDRHYFTGKRIGTVVPMRNGNALVALQTGIYKINLTTGQLTRRADPVTDEYLRFNDGKCDPAGRFWVGTFDLMQRPHVGTLYRHDPDGRTHVMLRRITNSNGIAWSLDKTTMYYIDTPTLAVRAFDYDNATGAIANPRVVIRFEEGTGWPDGMTLDAEGKLWVALWGGGAVHRYDPATGALLQVVLAAAPFTSSCAFGGPGLKTLFITTARGGLTPQQCQEFPLSGNVFAIEPGVAGVPACFFGGQ</sequence>
<dbReference type="InterPro" id="IPR005511">
    <property type="entry name" value="SMP-30"/>
</dbReference>
<dbReference type="Pfam" id="PF08450">
    <property type="entry name" value="SGL"/>
    <property type="match status" value="1"/>
</dbReference>
<dbReference type="Proteomes" id="UP001501556">
    <property type="component" value="Unassembled WGS sequence"/>
</dbReference>
<proteinExistence type="inferred from homology"/>
<dbReference type="SUPFAM" id="SSF63829">
    <property type="entry name" value="Calcium-dependent phosphotriesterase"/>
    <property type="match status" value="1"/>
</dbReference>
<evidence type="ECO:0000313" key="4">
    <source>
        <dbReference type="Proteomes" id="UP001501556"/>
    </source>
</evidence>
<dbReference type="RefSeq" id="WP_345126597.1">
    <property type="nucleotide sequence ID" value="NZ_BAABDI010000033.1"/>
</dbReference>
<evidence type="ECO:0000259" key="2">
    <source>
        <dbReference type="Pfam" id="PF08450"/>
    </source>
</evidence>
<comment type="similarity">
    <text evidence="1">Belongs to the SMP-30/CGR1 family.</text>
</comment>
<comment type="caution">
    <text evidence="3">The sequence shown here is derived from an EMBL/GenBank/DDBJ whole genome shotgun (WGS) entry which is preliminary data.</text>
</comment>
<accession>A0ABP7QUQ1</accession>
<dbReference type="InterPro" id="IPR013658">
    <property type="entry name" value="SGL"/>
</dbReference>
<evidence type="ECO:0000313" key="3">
    <source>
        <dbReference type="EMBL" id="GAA3988403.1"/>
    </source>
</evidence>
<name>A0ABP7QUQ1_9BACT</name>
<dbReference type="Gene3D" id="2.120.10.30">
    <property type="entry name" value="TolB, C-terminal domain"/>
    <property type="match status" value="1"/>
</dbReference>